<dbReference type="EMBL" id="GBRH01249832">
    <property type="protein sequence ID" value="JAD48063.1"/>
    <property type="molecule type" value="Transcribed_RNA"/>
</dbReference>
<reference evidence="1" key="1">
    <citation type="submission" date="2014-09" db="EMBL/GenBank/DDBJ databases">
        <authorList>
            <person name="Magalhaes I.L.F."/>
            <person name="Oliveira U."/>
            <person name="Santos F.R."/>
            <person name="Vidigal T.H.D.A."/>
            <person name="Brescovit A.D."/>
            <person name="Santos A.J."/>
        </authorList>
    </citation>
    <scope>NUCLEOTIDE SEQUENCE</scope>
    <source>
        <tissue evidence="1">Shoot tissue taken approximately 20 cm above the soil surface</tissue>
    </source>
</reference>
<sequence length="55" mass="6474">MVAEYWLLHESELWHTLVVYMSMTELMKSNLSPVMNPETFSLEGYLVVKLIVRIT</sequence>
<name>A0A0A9ADQ2_ARUDO</name>
<accession>A0A0A9ADQ2</accession>
<organism evidence="1">
    <name type="scientific">Arundo donax</name>
    <name type="common">Giant reed</name>
    <name type="synonym">Donax arundinaceus</name>
    <dbReference type="NCBI Taxonomy" id="35708"/>
    <lineage>
        <taxon>Eukaryota</taxon>
        <taxon>Viridiplantae</taxon>
        <taxon>Streptophyta</taxon>
        <taxon>Embryophyta</taxon>
        <taxon>Tracheophyta</taxon>
        <taxon>Spermatophyta</taxon>
        <taxon>Magnoliopsida</taxon>
        <taxon>Liliopsida</taxon>
        <taxon>Poales</taxon>
        <taxon>Poaceae</taxon>
        <taxon>PACMAD clade</taxon>
        <taxon>Arundinoideae</taxon>
        <taxon>Arundineae</taxon>
        <taxon>Arundo</taxon>
    </lineage>
</organism>
<protein>
    <submittedName>
        <fullName evidence="1">Uncharacterized protein</fullName>
    </submittedName>
</protein>
<reference evidence="1" key="2">
    <citation type="journal article" date="2015" name="Data Brief">
        <title>Shoot transcriptome of the giant reed, Arundo donax.</title>
        <authorList>
            <person name="Barrero R.A."/>
            <person name="Guerrero F.D."/>
            <person name="Moolhuijzen P."/>
            <person name="Goolsby J.A."/>
            <person name="Tidwell J."/>
            <person name="Bellgard S.E."/>
            <person name="Bellgard M.I."/>
        </authorList>
    </citation>
    <scope>NUCLEOTIDE SEQUENCE</scope>
    <source>
        <tissue evidence="1">Shoot tissue taken approximately 20 cm above the soil surface</tissue>
    </source>
</reference>
<evidence type="ECO:0000313" key="1">
    <source>
        <dbReference type="EMBL" id="JAD48063.1"/>
    </source>
</evidence>
<proteinExistence type="predicted"/>
<dbReference type="AlphaFoldDB" id="A0A0A9ADQ2"/>